<sequence length="208" mass="23378">MSDPKKTVPLRPNEFNDFEFLAERFEVIPSRGHTNRYDTCDASKLDLVLSCAMGTSEVEPSWHREEIESSLEELHDADWSDLTESQLEELVLSNLDTIFKNATKKIIASGYIEEVAIEAILRPGLCHVRNDLEKECQNSISNASDETFGAAGISHTTIAKEKFVGSRKVNGITKREYILHQKSISFEHYRNRGSIVASRAEKLSGFGV</sequence>
<comment type="caution">
    <text evidence="1">The sequence shown here is derived from an EMBL/GenBank/DDBJ whole genome shotgun (WGS) entry which is preliminary data.</text>
</comment>
<dbReference type="PANTHER" id="PTHR46405">
    <property type="entry name" value="OS05G0141500 PROTEIN"/>
    <property type="match status" value="1"/>
</dbReference>
<evidence type="ECO:0000313" key="1">
    <source>
        <dbReference type="EMBL" id="CAA2991526.1"/>
    </source>
</evidence>
<dbReference type="Proteomes" id="UP000594638">
    <property type="component" value="Unassembled WGS sequence"/>
</dbReference>
<protein>
    <submittedName>
        <fullName evidence="1">Uncharacterized protein</fullName>
    </submittedName>
</protein>
<dbReference type="PANTHER" id="PTHR46405:SF2">
    <property type="entry name" value="OS05G0141500 PROTEIN"/>
    <property type="match status" value="1"/>
</dbReference>
<dbReference type="AlphaFoldDB" id="A0A8S0SFB5"/>
<dbReference type="EMBL" id="CACTIH010005426">
    <property type="protein sequence ID" value="CAA2991526.1"/>
    <property type="molecule type" value="Genomic_DNA"/>
</dbReference>
<gene>
    <name evidence="1" type="ORF">OLEA9_A098998</name>
</gene>
<reference evidence="1 2" key="1">
    <citation type="submission" date="2019-12" db="EMBL/GenBank/DDBJ databases">
        <authorList>
            <person name="Alioto T."/>
            <person name="Alioto T."/>
            <person name="Gomez Garrido J."/>
        </authorList>
    </citation>
    <scope>NUCLEOTIDE SEQUENCE [LARGE SCALE GENOMIC DNA]</scope>
</reference>
<name>A0A8S0SFB5_OLEEU</name>
<dbReference type="Gramene" id="OE9A098998T1">
    <property type="protein sequence ID" value="OE9A098998C1"/>
    <property type="gene ID" value="OE9A098998"/>
</dbReference>
<keyword evidence="2" id="KW-1185">Reference proteome</keyword>
<dbReference type="InterPro" id="IPR046934">
    <property type="entry name" value="PIR2-like"/>
</dbReference>
<proteinExistence type="predicted"/>
<evidence type="ECO:0000313" key="2">
    <source>
        <dbReference type="Proteomes" id="UP000594638"/>
    </source>
</evidence>
<accession>A0A8S0SFB5</accession>
<organism evidence="1 2">
    <name type="scientific">Olea europaea subsp. europaea</name>
    <dbReference type="NCBI Taxonomy" id="158383"/>
    <lineage>
        <taxon>Eukaryota</taxon>
        <taxon>Viridiplantae</taxon>
        <taxon>Streptophyta</taxon>
        <taxon>Embryophyta</taxon>
        <taxon>Tracheophyta</taxon>
        <taxon>Spermatophyta</taxon>
        <taxon>Magnoliopsida</taxon>
        <taxon>eudicotyledons</taxon>
        <taxon>Gunneridae</taxon>
        <taxon>Pentapetalae</taxon>
        <taxon>asterids</taxon>
        <taxon>lamiids</taxon>
        <taxon>Lamiales</taxon>
        <taxon>Oleaceae</taxon>
        <taxon>Oleeae</taxon>
        <taxon>Olea</taxon>
    </lineage>
</organism>
<dbReference type="OrthoDB" id="774873at2759"/>